<evidence type="ECO:0000256" key="1">
    <source>
        <dbReference type="ARBA" id="ARBA00008857"/>
    </source>
</evidence>
<dbReference type="PANTHER" id="PTHR30349">
    <property type="entry name" value="PHAGE INTEGRASE-RELATED"/>
    <property type="match status" value="1"/>
</dbReference>
<name>A0ABS9W2G4_9PROT</name>
<dbReference type="InterPro" id="IPR010998">
    <property type="entry name" value="Integrase_recombinase_N"/>
</dbReference>
<evidence type="ECO:0000313" key="6">
    <source>
        <dbReference type="EMBL" id="MCI0752754.1"/>
    </source>
</evidence>
<feature type="domain" description="Tyr recombinase" evidence="5">
    <location>
        <begin position="332"/>
        <end position="510"/>
    </location>
</feature>
<evidence type="ECO:0000313" key="7">
    <source>
        <dbReference type="Proteomes" id="UP001201985"/>
    </source>
</evidence>
<gene>
    <name evidence="6" type="ORF">MON41_03115</name>
</gene>
<dbReference type="InterPro" id="IPR011010">
    <property type="entry name" value="DNA_brk_join_enz"/>
</dbReference>
<dbReference type="Pfam" id="PF00589">
    <property type="entry name" value="Phage_integrase"/>
    <property type="match status" value="1"/>
</dbReference>
<comment type="caution">
    <text evidence="6">The sequence shown here is derived from an EMBL/GenBank/DDBJ whole genome shotgun (WGS) entry which is preliminary data.</text>
</comment>
<evidence type="ECO:0000256" key="4">
    <source>
        <dbReference type="ARBA" id="ARBA00023172"/>
    </source>
</evidence>
<keyword evidence="3" id="KW-0238">DNA-binding</keyword>
<comment type="similarity">
    <text evidence="1">Belongs to the 'phage' integrase family.</text>
</comment>
<dbReference type="Gene3D" id="1.10.443.10">
    <property type="entry name" value="Intergrase catalytic core"/>
    <property type="match status" value="1"/>
</dbReference>
<dbReference type="Gene3D" id="1.10.150.130">
    <property type="match status" value="1"/>
</dbReference>
<dbReference type="Pfam" id="PF20172">
    <property type="entry name" value="DUF6538"/>
    <property type="match status" value="1"/>
</dbReference>
<sequence>MGKTASPTQNLMKRGEVWYARAFVPLRLQAAVRKKEVWRSLGTKDKKAAERKLHHVLAETNASFDAVEKQLNAEADEATFLASERGRAALEQLNARLNSMHLPSFGSPINIPEGADYAQRAFIEEALRLIQPDTGPQSRAEAIEICDNALAELARERAHGVQLAIGSDQDGEPIWCVPVRHLDAVERFINEQFDADEAKLRAIRDQLLAQQDTTVTKASKQARPGADLGSLQALQALWIRTRDPAAKTQTESRTALTRFERVNGPIPFRDVTPEHLRRFKADILGDAKIASATKKKQWSMLSILFGIARDDGLLAANPFDSVKLGKLKDDAEAREVLTKEDLAKLFATLEGEEWWLVRLGLYTGARLGELCQLRKGDLTAEGGITYLHITDDPEAGKTVKTRNSVRRVPVHQQLMKDGFADWATSRPGDQLFSFTSAVASKRLLRRFKAAGLSDGKVVHSLRHTFIGAARRVMEEDYRERLTGHKSQRVSRTYGDYSELKQKIDLVDFELT</sequence>
<dbReference type="InterPro" id="IPR046668">
    <property type="entry name" value="DUF6538"/>
</dbReference>
<protein>
    <submittedName>
        <fullName evidence="6">Tyrosine-type recombinase/integrase</fullName>
    </submittedName>
</protein>
<evidence type="ECO:0000256" key="3">
    <source>
        <dbReference type="ARBA" id="ARBA00023125"/>
    </source>
</evidence>
<dbReference type="InterPro" id="IPR050090">
    <property type="entry name" value="Tyrosine_recombinase_XerCD"/>
</dbReference>
<dbReference type="EMBL" id="JALBUU010000004">
    <property type="protein sequence ID" value="MCI0752754.1"/>
    <property type="molecule type" value="Genomic_DNA"/>
</dbReference>
<keyword evidence="2" id="KW-0229">DNA integration</keyword>
<keyword evidence="4" id="KW-0233">DNA recombination</keyword>
<dbReference type="InterPro" id="IPR013762">
    <property type="entry name" value="Integrase-like_cat_sf"/>
</dbReference>
<keyword evidence="7" id="KW-1185">Reference proteome</keyword>
<accession>A0ABS9W2G4</accession>
<evidence type="ECO:0000259" key="5">
    <source>
        <dbReference type="PROSITE" id="PS51898"/>
    </source>
</evidence>
<dbReference type="PANTHER" id="PTHR30349:SF41">
    <property type="entry name" value="INTEGRASE_RECOMBINASE PROTEIN MJ0367-RELATED"/>
    <property type="match status" value="1"/>
</dbReference>
<organism evidence="6 7">
    <name type="scientific">Teichococcus vastitatis</name>
    <dbReference type="NCBI Taxonomy" id="2307076"/>
    <lineage>
        <taxon>Bacteria</taxon>
        <taxon>Pseudomonadati</taxon>
        <taxon>Pseudomonadota</taxon>
        <taxon>Alphaproteobacteria</taxon>
        <taxon>Acetobacterales</taxon>
        <taxon>Roseomonadaceae</taxon>
        <taxon>Roseomonas</taxon>
    </lineage>
</organism>
<proteinExistence type="inferred from homology"/>
<dbReference type="CDD" id="cd01184">
    <property type="entry name" value="INT_C_like_1"/>
    <property type="match status" value="1"/>
</dbReference>
<reference evidence="6 7" key="1">
    <citation type="submission" date="2022-03" db="EMBL/GenBank/DDBJ databases">
        <title>Complete genome analysis of Roseomonas KG 17.1 : a prolific producer of plant growth promoters.</title>
        <authorList>
            <person name="Saadouli I."/>
            <person name="Najjari A."/>
            <person name="Mosbah A."/>
            <person name="Ouzari H.I."/>
        </authorList>
    </citation>
    <scope>NUCLEOTIDE SEQUENCE [LARGE SCALE GENOMIC DNA]</scope>
    <source>
        <strain evidence="6 7">KG17-1</strain>
    </source>
</reference>
<dbReference type="RefSeq" id="WP_241792521.1">
    <property type="nucleotide sequence ID" value="NZ_JALBUU010000004.1"/>
</dbReference>
<dbReference type="InterPro" id="IPR002104">
    <property type="entry name" value="Integrase_catalytic"/>
</dbReference>
<dbReference type="Proteomes" id="UP001201985">
    <property type="component" value="Unassembled WGS sequence"/>
</dbReference>
<dbReference type="SUPFAM" id="SSF56349">
    <property type="entry name" value="DNA breaking-rejoining enzymes"/>
    <property type="match status" value="1"/>
</dbReference>
<evidence type="ECO:0000256" key="2">
    <source>
        <dbReference type="ARBA" id="ARBA00022908"/>
    </source>
</evidence>
<dbReference type="PROSITE" id="PS51898">
    <property type="entry name" value="TYR_RECOMBINASE"/>
    <property type="match status" value="1"/>
</dbReference>